<accession>A0A1H7I2A6</accession>
<evidence type="ECO:0000313" key="2">
    <source>
        <dbReference type="Proteomes" id="UP000183015"/>
    </source>
</evidence>
<dbReference type="AlphaFoldDB" id="A0A1H7I2A6"/>
<evidence type="ECO:0000313" key="1">
    <source>
        <dbReference type="EMBL" id="SEK54645.1"/>
    </source>
</evidence>
<proteinExistence type="predicted"/>
<gene>
    <name evidence="1" type="ORF">SAMN05414137_102391</name>
</gene>
<dbReference type="eggNOG" id="ENOG503208M">
    <property type="taxonomic scope" value="Bacteria"/>
</dbReference>
<dbReference type="STRING" id="235985.SAMN05414137_102391"/>
<organism evidence="1 2">
    <name type="scientific">Streptacidiphilus jiangxiensis</name>
    <dbReference type="NCBI Taxonomy" id="235985"/>
    <lineage>
        <taxon>Bacteria</taxon>
        <taxon>Bacillati</taxon>
        <taxon>Actinomycetota</taxon>
        <taxon>Actinomycetes</taxon>
        <taxon>Kitasatosporales</taxon>
        <taxon>Streptomycetaceae</taxon>
        <taxon>Streptacidiphilus</taxon>
    </lineage>
</organism>
<protein>
    <submittedName>
        <fullName evidence="1">Uncharacterized protein</fullName>
    </submittedName>
</protein>
<sequence>MIPDRPGREVAFEPLLDGLLELFSPSWTLPEVMAGEHPRHRCEVKRWEIGRAAEEDLDLTRRQADLLVQAAVLDQCRSGVDQLVRPLVAAIGHRSTQERIIRYVRDGSDAEKVGATMAWYFTGPGLRYASSEDLRNRRPTPESRAALDALSDLRADYRAAVLAAFLACDDPKTRQDLSLWISLDASAYPESLQADHTAAKNLILADPEHYRWMLQRSDRH</sequence>
<name>A0A1H7I2A6_STRJI</name>
<reference evidence="2" key="1">
    <citation type="submission" date="2016-10" db="EMBL/GenBank/DDBJ databases">
        <authorList>
            <person name="Varghese N."/>
        </authorList>
    </citation>
    <scope>NUCLEOTIDE SEQUENCE [LARGE SCALE GENOMIC DNA]</scope>
    <source>
        <strain evidence="2">DSM 45096 / BCRC 16803 / CGMCC 4.1857 / CIP 109030 / JCM 12277 / KCTC 19219 / NBRC 100920 / 33214</strain>
    </source>
</reference>
<dbReference type="Proteomes" id="UP000183015">
    <property type="component" value="Unassembled WGS sequence"/>
</dbReference>
<keyword evidence="2" id="KW-1185">Reference proteome</keyword>
<dbReference type="EMBL" id="FOAZ01000002">
    <property type="protein sequence ID" value="SEK54645.1"/>
    <property type="molecule type" value="Genomic_DNA"/>
</dbReference>